<dbReference type="Pfam" id="PF07331">
    <property type="entry name" value="TctB"/>
    <property type="match status" value="1"/>
</dbReference>
<feature type="domain" description="DUF1468" evidence="3">
    <location>
        <begin position="49"/>
        <end position="190"/>
    </location>
</feature>
<name>A0ABN3Q0M4_9ACTN</name>
<feature type="transmembrane region" description="Helical" evidence="2">
    <location>
        <begin position="168"/>
        <end position="189"/>
    </location>
</feature>
<keyword evidence="2" id="KW-1133">Transmembrane helix</keyword>
<evidence type="ECO:0000313" key="4">
    <source>
        <dbReference type="EMBL" id="GAA2608359.1"/>
    </source>
</evidence>
<organism evidence="4 5">
    <name type="scientific">Actinomadura fulvescens</name>
    <dbReference type="NCBI Taxonomy" id="46160"/>
    <lineage>
        <taxon>Bacteria</taxon>
        <taxon>Bacillati</taxon>
        <taxon>Actinomycetota</taxon>
        <taxon>Actinomycetes</taxon>
        <taxon>Streptosporangiales</taxon>
        <taxon>Thermomonosporaceae</taxon>
        <taxon>Actinomadura</taxon>
    </lineage>
</organism>
<dbReference type="Proteomes" id="UP001501509">
    <property type="component" value="Unassembled WGS sequence"/>
</dbReference>
<keyword evidence="5" id="KW-1185">Reference proteome</keyword>
<protein>
    <recommendedName>
        <fullName evidence="3">DUF1468 domain-containing protein</fullName>
    </recommendedName>
</protein>
<gene>
    <name evidence="4" type="ORF">GCM10010411_48230</name>
</gene>
<keyword evidence="2" id="KW-0472">Membrane</keyword>
<comment type="caution">
    <text evidence="4">The sequence shown here is derived from an EMBL/GenBank/DDBJ whole genome shotgun (WGS) entry which is preliminary data.</text>
</comment>
<evidence type="ECO:0000313" key="5">
    <source>
        <dbReference type="Proteomes" id="UP001501509"/>
    </source>
</evidence>
<feature type="compositionally biased region" description="Low complexity" evidence="1">
    <location>
        <begin position="15"/>
        <end position="32"/>
    </location>
</feature>
<sequence>MTTPTNGDMTASTNGPTAARPNGPTAAGPNGPMTGRPWWRGRAELGLCAGLLILGALVITDALRIPDDFAQRGPVGPEAVPLLVGGALAVVAVLLAVDVLRGGKGQAEGGEDVDLDAPADWRTVLMLAAAFLANVALIEPLGFPISMSIMFWGSVYALGSRSFGRDPLIAAGLSLVTWFVFDRLLGVPLPGGPLMEVL</sequence>
<proteinExistence type="predicted"/>
<dbReference type="RefSeq" id="WP_344544280.1">
    <property type="nucleotide sequence ID" value="NZ_BAAATD010000006.1"/>
</dbReference>
<evidence type="ECO:0000256" key="2">
    <source>
        <dbReference type="SAM" id="Phobius"/>
    </source>
</evidence>
<reference evidence="4 5" key="1">
    <citation type="journal article" date="2019" name="Int. J. Syst. Evol. Microbiol.">
        <title>The Global Catalogue of Microorganisms (GCM) 10K type strain sequencing project: providing services to taxonomists for standard genome sequencing and annotation.</title>
        <authorList>
            <consortium name="The Broad Institute Genomics Platform"/>
            <consortium name="The Broad Institute Genome Sequencing Center for Infectious Disease"/>
            <person name="Wu L."/>
            <person name="Ma J."/>
        </authorList>
    </citation>
    <scope>NUCLEOTIDE SEQUENCE [LARGE SCALE GENOMIC DNA]</scope>
    <source>
        <strain evidence="4 5">JCM 6833</strain>
    </source>
</reference>
<evidence type="ECO:0000256" key="1">
    <source>
        <dbReference type="SAM" id="MobiDB-lite"/>
    </source>
</evidence>
<feature type="transmembrane region" description="Helical" evidence="2">
    <location>
        <begin position="43"/>
        <end position="60"/>
    </location>
</feature>
<accession>A0ABN3Q0M4</accession>
<keyword evidence="2" id="KW-0812">Transmembrane</keyword>
<dbReference type="EMBL" id="BAAATD010000006">
    <property type="protein sequence ID" value="GAA2608359.1"/>
    <property type="molecule type" value="Genomic_DNA"/>
</dbReference>
<feature type="transmembrane region" description="Helical" evidence="2">
    <location>
        <begin position="80"/>
        <end position="100"/>
    </location>
</feature>
<feature type="compositionally biased region" description="Polar residues" evidence="1">
    <location>
        <begin position="1"/>
        <end position="14"/>
    </location>
</feature>
<evidence type="ECO:0000259" key="3">
    <source>
        <dbReference type="Pfam" id="PF07331"/>
    </source>
</evidence>
<dbReference type="InterPro" id="IPR009936">
    <property type="entry name" value="DUF1468"/>
</dbReference>
<feature type="region of interest" description="Disordered" evidence="1">
    <location>
        <begin position="1"/>
        <end position="32"/>
    </location>
</feature>